<evidence type="ECO:0000256" key="6">
    <source>
        <dbReference type="PROSITE-ProRule" id="PRU00339"/>
    </source>
</evidence>
<dbReference type="InterPro" id="IPR036890">
    <property type="entry name" value="HATPase_C_sf"/>
</dbReference>
<dbReference type="Pfam" id="PF00515">
    <property type="entry name" value="TPR_1"/>
    <property type="match status" value="1"/>
</dbReference>
<dbReference type="PROSITE" id="PS50005">
    <property type="entry name" value="TPR"/>
    <property type="match status" value="1"/>
</dbReference>
<evidence type="ECO:0000313" key="10">
    <source>
        <dbReference type="Proteomes" id="UP000244527"/>
    </source>
</evidence>
<dbReference type="PANTHER" id="PTHR24421:SF10">
    <property type="entry name" value="NITRATE_NITRITE SENSOR PROTEIN NARQ"/>
    <property type="match status" value="1"/>
</dbReference>
<dbReference type="SUPFAM" id="SSF48452">
    <property type="entry name" value="TPR-like"/>
    <property type="match status" value="1"/>
</dbReference>
<evidence type="ECO:0000256" key="2">
    <source>
        <dbReference type="ARBA" id="ARBA00012438"/>
    </source>
</evidence>
<organism evidence="9 10">
    <name type="scientific">Flavobacterium faecale</name>
    <dbReference type="NCBI Taxonomy" id="1355330"/>
    <lineage>
        <taxon>Bacteria</taxon>
        <taxon>Pseudomonadati</taxon>
        <taxon>Bacteroidota</taxon>
        <taxon>Flavobacteriia</taxon>
        <taxon>Flavobacteriales</taxon>
        <taxon>Flavobacteriaceae</taxon>
        <taxon>Flavobacterium</taxon>
    </lineage>
</organism>
<dbReference type="Pfam" id="PF02518">
    <property type="entry name" value="HATPase_c"/>
    <property type="match status" value="1"/>
</dbReference>
<evidence type="ECO:0000256" key="3">
    <source>
        <dbReference type="ARBA" id="ARBA00022679"/>
    </source>
</evidence>
<comment type="catalytic activity">
    <reaction evidence="1">
        <text>ATP + protein L-histidine = ADP + protein N-phospho-L-histidine.</text>
        <dbReference type="EC" id="2.7.13.3"/>
    </reaction>
</comment>
<keyword evidence="7" id="KW-0812">Transmembrane</keyword>
<dbReference type="Gene3D" id="1.25.40.10">
    <property type="entry name" value="Tetratricopeptide repeat domain"/>
    <property type="match status" value="2"/>
</dbReference>
<feature type="domain" description="Histidine kinase" evidence="8">
    <location>
        <begin position="388"/>
        <end position="568"/>
    </location>
</feature>
<evidence type="ECO:0000313" key="9">
    <source>
        <dbReference type="EMBL" id="AWG21980.1"/>
    </source>
</evidence>
<reference evidence="9 10" key="1">
    <citation type="submission" date="2017-04" db="EMBL/GenBank/DDBJ databases">
        <title>Compelte genome sequence of WV33.</title>
        <authorList>
            <person name="Lee P.C."/>
        </authorList>
    </citation>
    <scope>NUCLEOTIDE SEQUENCE [LARGE SCALE GENOMIC DNA]</scope>
    <source>
        <strain evidence="9 10">WV33</strain>
    </source>
</reference>
<dbReference type="GO" id="GO:0000160">
    <property type="term" value="P:phosphorelay signal transduction system"/>
    <property type="evidence" value="ECO:0007669"/>
    <property type="project" value="UniProtKB-KW"/>
</dbReference>
<dbReference type="InterPro" id="IPR019734">
    <property type="entry name" value="TPR_rpt"/>
</dbReference>
<dbReference type="InterPro" id="IPR005467">
    <property type="entry name" value="His_kinase_dom"/>
</dbReference>
<keyword evidence="3" id="KW-0808">Transferase</keyword>
<dbReference type="InterPro" id="IPR003594">
    <property type="entry name" value="HATPase_dom"/>
</dbReference>
<dbReference type="KEGG" id="ffa:FFWV33_10840"/>
<proteinExistence type="predicted"/>
<evidence type="ECO:0000256" key="4">
    <source>
        <dbReference type="ARBA" id="ARBA00022777"/>
    </source>
</evidence>
<keyword evidence="10" id="KW-1185">Reference proteome</keyword>
<dbReference type="SMART" id="SM00028">
    <property type="entry name" value="TPR"/>
    <property type="match status" value="4"/>
</dbReference>
<evidence type="ECO:0000256" key="7">
    <source>
        <dbReference type="SAM" id="Phobius"/>
    </source>
</evidence>
<gene>
    <name evidence="9" type="ORF">FFWV33_10840</name>
</gene>
<dbReference type="AlphaFoldDB" id="A0A2S1LE04"/>
<dbReference type="InterPro" id="IPR011990">
    <property type="entry name" value="TPR-like_helical_dom_sf"/>
</dbReference>
<keyword evidence="7" id="KW-0472">Membrane</keyword>
<dbReference type="EC" id="2.7.13.3" evidence="2"/>
<sequence>MIAPKYHTYLLLLIAVSLQYCDQKKPHFEKAKIDRKTTDSLINRADSYFAKIDYDQAIEYYYKGKIAAETKKDTSRMFYSLLSIAIIQYYQTDFSNAEKSCIDGLELLNNDIHDPRNYDIYINLGNIYTLQKQFHKALSCFQKASTFRRKNSKDFLNIENNIAWVYLETKDFSTAIQKLEILNKNLSLESNNYLKSIVLMNLGHCYSSVGDRKGIAFLHKARRITPKNENSIVTANNLYLSQHYSKTDIDSSNYYALQAYQCASRIKATDERLLSLYSLIQNSKPDASKQYAILYLKINDSITKVRNNSKNLFAKLKYDFSTFEKENSLLKTEKILLNEQQKNKNSIAGLITIIGILLTTLIIRNLLSKNKQEKIRATIETESRISKQIHDELANDLYQTIAYGEINDLSETENKQTILEKLNKIYNRIRDFSIQTKPIEVGTRYEKDLRIMMTDYSNLDTNIIVNGLDQIDWSKITSQSKVDLYRIVQELLVNMKKHSNCSVVLFRFKKNESSLHLSYSDNGKGNNSPTLEFGAGLTNIQERIHHSNGTITFETDTSGFKVSIEIPT</sequence>
<dbReference type="OrthoDB" id="943406at2"/>
<keyword evidence="7" id="KW-1133">Transmembrane helix</keyword>
<dbReference type="SUPFAM" id="SSF55874">
    <property type="entry name" value="ATPase domain of HSP90 chaperone/DNA topoisomerase II/histidine kinase"/>
    <property type="match status" value="1"/>
</dbReference>
<dbReference type="Gene3D" id="3.30.565.10">
    <property type="entry name" value="Histidine kinase-like ATPase, C-terminal domain"/>
    <property type="match status" value="1"/>
</dbReference>
<dbReference type="CDD" id="cd16917">
    <property type="entry name" value="HATPase_UhpB-NarQ-NarX-like"/>
    <property type="match status" value="1"/>
</dbReference>
<dbReference type="PANTHER" id="PTHR24421">
    <property type="entry name" value="NITRATE/NITRITE SENSOR PROTEIN NARX-RELATED"/>
    <property type="match status" value="1"/>
</dbReference>
<keyword evidence="5" id="KW-0902">Two-component regulatory system</keyword>
<dbReference type="GO" id="GO:0004673">
    <property type="term" value="F:protein histidine kinase activity"/>
    <property type="evidence" value="ECO:0007669"/>
    <property type="project" value="UniProtKB-EC"/>
</dbReference>
<keyword evidence="6" id="KW-0802">TPR repeat</keyword>
<dbReference type="InterPro" id="IPR050482">
    <property type="entry name" value="Sensor_HK_TwoCompSys"/>
</dbReference>
<accession>A0A2S1LE04</accession>
<feature type="transmembrane region" description="Helical" evidence="7">
    <location>
        <begin position="347"/>
        <end position="367"/>
    </location>
</feature>
<evidence type="ECO:0000259" key="8">
    <source>
        <dbReference type="PROSITE" id="PS50109"/>
    </source>
</evidence>
<evidence type="ECO:0000256" key="1">
    <source>
        <dbReference type="ARBA" id="ARBA00000085"/>
    </source>
</evidence>
<feature type="repeat" description="TPR" evidence="6">
    <location>
        <begin position="118"/>
        <end position="151"/>
    </location>
</feature>
<dbReference type="RefSeq" id="WP_108740912.1">
    <property type="nucleotide sequence ID" value="NZ_CP020918.1"/>
</dbReference>
<evidence type="ECO:0000256" key="5">
    <source>
        <dbReference type="ARBA" id="ARBA00023012"/>
    </source>
</evidence>
<keyword evidence="4" id="KW-0418">Kinase</keyword>
<dbReference type="PROSITE" id="PS50109">
    <property type="entry name" value="HIS_KIN"/>
    <property type="match status" value="1"/>
</dbReference>
<dbReference type="EMBL" id="CP020918">
    <property type="protein sequence ID" value="AWG21980.1"/>
    <property type="molecule type" value="Genomic_DNA"/>
</dbReference>
<protein>
    <recommendedName>
        <fullName evidence="2">histidine kinase</fullName>
        <ecNumber evidence="2">2.7.13.3</ecNumber>
    </recommendedName>
</protein>
<dbReference type="Proteomes" id="UP000244527">
    <property type="component" value="Chromosome"/>
</dbReference>
<name>A0A2S1LE04_9FLAO</name>